<dbReference type="InterPro" id="IPR050118">
    <property type="entry name" value="Pur/Pyrimidine_PRTase"/>
</dbReference>
<sequence>MELLKEAIRKRGSVLSSGVLKVDQFLNHQVDTNLMSAIGEEFARLFVDEHVTKVVTIESSGIAPSFMCAHSLQVPLIFARKKKSVTMDKENVYSSRVYSFTKKEYSEVTVSKDWLCPGDRVLIIDDFLANGQAATGLTQIVEEAGATVAGIGIVIEKSFQDGRALLEGKGYRIESLARISSLEGNKVQFVEESAHFAYNKS</sequence>
<dbReference type="UniPathway" id="UPA00602">
    <property type="reaction ID" value="UER00658"/>
</dbReference>
<feature type="binding site" evidence="5">
    <location>
        <position position="157"/>
    </location>
    <ligand>
        <name>xanthine</name>
        <dbReference type="ChEBI" id="CHEBI:17712"/>
    </ligand>
</feature>
<keyword evidence="2 5" id="KW-0328">Glycosyltransferase</keyword>
<comment type="subcellular location">
    <subcellularLocation>
        <location evidence="5">Cytoplasm</location>
    </subcellularLocation>
</comment>
<keyword evidence="1 5" id="KW-0963">Cytoplasm</keyword>
<dbReference type="InterPro" id="IPR029057">
    <property type="entry name" value="PRTase-like"/>
</dbReference>
<dbReference type="EC" id="2.4.2.22" evidence="5 6"/>
<dbReference type="Pfam" id="PF00156">
    <property type="entry name" value="Pribosyltran"/>
    <property type="match status" value="1"/>
</dbReference>
<evidence type="ECO:0000256" key="2">
    <source>
        <dbReference type="ARBA" id="ARBA00022676"/>
    </source>
</evidence>
<comment type="subunit">
    <text evidence="5">Homodimer.</text>
</comment>
<evidence type="ECO:0000313" key="8">
    <source>
        <dbReference type="EMBL" id="PAE88095.1"/>
    </source>
</evidence>
<evidence type="ECO:0000256" key="4">
    <source>
        <dbReference type="ARBA" id="ARBA00022726"/>
    </source>
</evidence>
<dbReference type="Gene3D" id="3.40.50.2020">
    <property type="match status" value="1"/>
</dbReference>
<comment type="function">
    <text evidence="5">Converts the preformed base xanthine, a product of nucleic acid breakdown, to xanthosine 5'-monophosphate (XMP), so it can be reused for RNA or DNA synthesis.</text>
</comment>
<gene>
    <name evidence="5" type="primary">xpt</name>
    <name evidence="8" type="ORF">CHH72_14700</name>
</gene>
<name>A0A268NYH8_SHOCL</name>
<protein>
    <recommendedName>
        <fullName evidence="5 6">Xanthine phosphoribosyltransferase</fullName>
        <shortName evidence="5">XPRTase</shortName>
        <ecNumber evidence="5 6">2.4.2.22</ecNumber>
    </recommendedName>
</protein>
<evidence type="ECO:0000256" key="6">
    <source>
        <dbReference type="NCBIfam" id="TIGR01744"/>
    </source>
</evidence>
<dbReference type="NCBIfam" id="NF006671">
    <property type="entry name" value="PRK09219.1"/>
    <property type="match status" value="1"/>
</dbReference>
<dbReference type="SUPFAM" id="SSF53271">
    <property type="entry name" value="PRTase-like"/>
    <property type="match status" value="1"/>
</dbReference>
<dbReference type="RefSeq" id="WP_035204402.1">
    <property type="nucleotide sequence ID" value="NZ_BOQQ01000011.1"/>
</dbReference>
<dbReference type="InterPro" id="IPR000836">
    <property type="entry name" value="PRTase_dom"/>
</dbReference>
<evidence type="ECO:0000256" key="5">
    <source>
        <dbReference type="HAMAP-Rule" id="MF_01184"/>
    </source>
</evidence>
<evidence type="ECO:0000256" key="3">
    <source>
        <dbReference type="ARBA" id="ARBA00022679"/>
    </source>
</evidence>
<comment type="caution">
    <text evidence="8">The sequence shown here is derived from an EMBL/GenBank/DDBJ whole genome shotgun (WGS) entry which is preliminary data.</text>
</comment>
<dbReference type="Proteomes" id="UP000216207">
    <property type="component" value="Unassembled WGS sequence"/>
</dbReference>
<feature type="binding site" evidence="5">
    <location>
        <position position="27"/>
    </location>
    <ligand>
        <name>xanthine</name>
        <dbReference type="ChEBI" id="CHEBI:17712"/>
    </ligand>
</feature>
<dbReference type="InterPro" id="IPR010079">
    <property type="entry name" value="Xanthine_PRibTrfase"/>
</dbReference>
<proteinExistence type="inferred from homology"/>
<organism evidence="8 9">
    <name type="scientific">Shouchella clausii</name>
    <name type="common">Alkalihalobacillus clausii</name>
    <dbReference type="NCBI Taxonomy" id="79880"/>
    <lineage>
        <taxon>Bacteria</taxon>
        <taxon>Bacillati</taxon>
        <taxon>Bacillota</taxon>
        <taxon>Bacilli</taxon>
        <taxon>Bacillales</taxon>
        <taxon>Bacillaceae</taxon>
        <taxon>Shouchella</taxon>
    </lineage>
</organism>
<comment type="catalytic activity">
    <reaction evidence="5">
        <text>XMP + diphosphate = xanthine + 5-phospho-alpha-D-ribose 1-diphosphate</text>
        <dbReference type="Rhea" id="RHEA:10800"/>
        <dbReference type="ChEBI" id="CHEBI:17712"/>
        <dbReference type="ChEBI" id="CHEBI:33019"/>
        <dbReference type="ChEBI" id="CHEBI:57464"/>
        <dbReference type="ChEBI" id="CHEBI:58017"/>
        <dbReference type="EC" id="2.4.2.22"/>
    </reaction>
</comment>
<dbReference type="PANTHER" id="PTHR43864">
    <property type="entry name" value="HYPOXANTHINE/GUANINE PHOSPHORIBOSYLTRANSFERASE"/>
    <property type="match status" value="1"/>
</dbReference>
<evidence type="ECO:0000259" key="7">
    <source>
        <dbReference type="Pfam" id="PF00156"/>
    </source>
</evidence>
<dbReference type="EMBL" id="NPCC01000023">
    <property type="protein sequence ID" value="PAE88095.1"/>
    <property type="molecule type" value="Genomic_DNA"/>
</dbReference>
<dbReference type="GO" id="GO:0000310">
    <property type="term" value="F:xanthine phosphoribosyltransferase activity"/>
    <property type="evidence" value="ECO:0007669"/>
    <property type="project" value="UniProtKB-UniRule"/>
</dbReference>
<dbReference type="GO" id="GO:0005737">
    <property type="term" value="C:cytoplasm"/>
    <property type="evidence" value="ECO:0007669"/>
    <property type="project" value="UniProtKB-SubCell"/>
</dbReference>
<keyword evidence="3 5" id="KW-0808">Transferase</keyword>
<dbReference type="GO" id="GO:0032265">
    <property type="term" value="P:XMP salvage"/>
    <property type="evidence" value="ECO:0007669"/>
    <property type="project" value="UniProtKB-UniRule"/>
</dbReference>
<feature type="domain" description="Phosphoribosyltransferase" evidence="7">
    <location>
        <begin position="44"/>
        <end position="157"/>
    </location>
</feature>
<evidence type="ECO:0000313" key="9">
    <source>
        <dbReference type="Proteomes" id="UP000216207"/>
    </source>
</evidence>
<reference evidence="8 9" key="1">
    <citation type="submission" date="2017-07" db="EMBL/GenBank/DDBJ databases">
        <title>Isolation and whole genome analysis of endospore-forming bacteria from heroin.</title>
        <authorList>
            <person name="Kalinowski J."/>
            <person name="Ahrens B."/>
            <person name="Al-Dilaimi A."/>
            <person name="Winkler A."/>
            <person name="Wibberg D."/>
            <person name="Schleenbecker U."/>
            <person name="Ruckert C."/>
            <person name="Wolfel R."/>
            <person name="Grass G."/>
        </authorList>
    </citation>
    <scope>NUCLEOTIDE SEQUENCE [LARGE SCALE GENOMIC DNA]</scope>
    <source>
        <strain evidence="8 9">7539</strain>
    </source>
</reference>
<comment type="pathway">
    <text evidence="5">Purine metabolism; XMP biosynthesis via salvage pathway; XMP from xanthine: step 1/1.</text>
</comment>
<keyword evidence="4 5" id="KW-0660">Purine salvage</keyword>
<accession>A0A268NYH8</accession>
<feature type="binding site" evidence="5">
    <location>
        <position position="20"/>
    </location>
    <ligand>
        <name>xanthine</name>
        <dbReference type="ChEBI" id="CHEBI:17712"/>
    </ligand>
</feature>
<evidence type="ECO:0000256" key="1">
    <source>
        <dbReference type="ARBA" id="ARBA00022490"/>
    </source>
</evidence>
<dbReference type="HAMAP" id="MF_01184">
    <property type="entry name" value="XPRTase"/>
    <property type="match status" value="1"/>
</dbReference>
<comment type="similarity">
    <text evidence="5">Belongs to the purine/pyrimidine phosphoribosyltransferase family. Xpt subfamily.</text>
</comment>
<feature type="binding site" evidence="5">
    <location>
        <begin position="129"/>
        <end position="133"/>
    </location>
    <ligand>
        <name>5-phospho-alpha-D-ribose 1-diphosphate</name>
        <dbReference type="ChEBI" id="CHEBI:58017"/>
    </ligand>
</feature>
<dbReference type="NCBIfam" id="TIGR01744">
    <property type="entry name" value="XPRTase"/>
    <property type="match status" value="1"/>
</dbReference>
<dbReference type="PANTHER" id="PTHR43864:SF1">
    <property type="entry name" value="XANTHINE PHOSPHORIBOSYLTRANSFERASE"/>
    <property type="match status" value="1"/>
</dbReference>
<dbReference type="GO" id="GO:0006166">
    <property type="term" value="P:purine ribonucleoside salvage"/>
    <property type="evidence" value="ECO:0007669"/>
    <property type="project" value="UniProtKB-KW"/>
</dbReference>
<dbReference type="AlphaFoldDB" id="A0A268NYH8"/>
<dbReference type="CDD" id="cd06223">
    <property type="entry name" value="PRTases_typeI"/>
    <property type="match status" value="1"/>
</dbReference>
<dbReference type="GO" id="GO:0046110">
    <property type="term" value="P:xanthine metabolic process"/>
    <property type="evidence" value="ECO:0007669"/>
    <property type="project" value="UniProtKB-UniRule"/>
</dbReference>